<evidence type="ECO:0000256" key="4">
    <source>
        <dbReference type="ARBA" id="ARBA00023136"/>
    </source>
</evidence>
<evidence type="ECO:0000313" key="6">
    <source>
        <dbReference type="EMBL" id="OQD44383.1"/>
    </source>
</evidence>
<dbReference type="InterPro" id="IPR003825">
    <property type="entry name" value="Colicin-V_CvpA"/>
</dbReference>
<evidence type="ECO:0000256" key="3">
    <source>
        <dbReference type="ARBA" id="ARBA00022989"/>
    </source>
</evidence>
<feature type="transmembrane region" description="Helical" evidence="5">
    <location>
        <begin position="24"/>
        <end position="49"/>
    </location>
</feature>
<evidence type="ECO:0000256" key="2">
    <source>
        <dbReference type="ARBA" id="ARBA00022692"/>
    </source>
</evidence>
<keyword evidence="4 5" id="KW-0472">Membrane</keyword>
<dbReference type="GO" id="GO:0016020">
    <property type="term" value="C:membrane"/>
    <property type="evidence" value="ECO:0007669"/>
    <property type="project" value="UniProtKB-SubCell"/>
</dbReference>
<dbReference type="PANTHER" id="PTHR37306:SF1">
    <property type="entry name" value="COLICIN V PRODUCTION PROTEIN"/>
    <property type="match status" value="1"/>
</dbReference>
<keyword evidence="2 5" id="KW-0812">Transmembrane</keyword>
<comment type="subcellular location">
    <subcellularLocation>
        <location evidence="1">Membrane</location>
        <topology evidence="1">Multi-pass membrane protein</topology>
    </subcellularLocation>
</comment>
<dbReference type="GO" id="GO:0009403">
    <property type="term" value="P:toxin biosynthetic process"/>
    <property type="evidence" value="ECO:0007669"/>
    <property type="project" value="InterPro"/>
</dbReference>
<comment type="caution">
    <text evidence="6">The sequence shown here is derived from an EMBL/GenBank/DDBJ whole genome shotgun (WGS) entry which is preliminary data.</text>
</comment>
<dbReference type="AlphaFoldDB" id="A0A1V6LW13"/>
<dbReference type="EMBL" id="MTBC01000001">
    <property type="protein sequence ID" value="OQD44383.1"/>
    <property type="molecule type" value="Genomic_DNA"/>
</dbReference>
<dbReference type="PANTHER" id="PTHR37306">
    <property type="entry name" value="COLICIN V PRODUCTION PROTEIN"/>
    <property type="match status" value="1"/>
</dbReference>
<sequence length="178" mass="19673">MTFIDIVLGLLLIWGLYKGLKNGLFVELAALVALIAGIYGTIHFSYIAGDYIENNTEWNPSYVKIASFLITFIIIVLVVHFAGKLLTKIADFAMLGLLNKIAGGIFGTLKVAIIVGALLVFFEKATASLNFIDKEDQTNSILYGPVRDIGALVFSKVFSEKEQLDKEEEQEKETYISL</sequence>
<evidence type="ECO:0000256" key="5">
    <source>
        <dbReference type="SAM" id="Phobius"/>
    </source>
</evidence>
<gene>
    <name evidence="6" type="ORF">BUL40_02185</name>
</gene>
<evidence type="ECO:0000256" key="1">
    <source>
        <dbReference type="ARBA" id="ARBA00004141"/>
    </source>
</evidence>
<dbReference type="Pfam" id="PF02674">
    <property type="entry name" value="Colicin_V"/>
    <property type="match status" value="1"/>
</dbReference>
<feature type="transmembrane region" description="Helical" evidence="5">
    <location>
        <begin position="61"/>
        <end position="81"/>
    </location>
</feature>
<dbReference type="RefSeq" id="WP_080317889.1">
    <property type="nucleotide sequence ID" value="NZ_MTBC01000001.1"/>
</dbReference>
<organism evidence="6 7">
    <name type="scientific">Croceivirga radicis</name>
    <dbReference type="NCBI Taxonomy" id="1929488"/>
    <lineage>
        <taxon>Bacteria</taxon>
        <taxon>Pseudomonadati</taxon>
        <taxon>Bacteroidota</taxon>
        <taxon>Flavobacteriia</taxon>
        <taxon>Flavobacteriales</taxon>
        <taxon>Flavobacteriaceae</taxon>
        <taxon>Croceivirga</taxon>
    </lineage>
</organism>
<proteinExistence type="predicted"/>
<evidence type="ECO:0000313" key="7">
    <source>
        <dbReference type="Proteomes" id="UP000191680"/>
    </source>
</evidence>
<name>A0A1V6LW13_9FLAO</name>
<keyword evidence="7" id="KW-1185">Reference proteome</keyword>
<accession>A0A1V6LW13</accession>
<dbReference type="Proteomes" id="UP000191680">
    <property type="component" value="Unassembled WGS sequence"/>
</dbReference>
<feature type="transmembrane region" description="Helical" evidence="5">
    <location>
        <begin position="101"/>
        <end position="122"/>
    </location>
</feature>
<keyword evidence="3 5" id="KW-1133">Transmembrane helix</keyword>
<dbReference type="OrthoDB" id="9799585at2"/>
<reference evidence="6 7" key="1">
    <citation type="submission" date="2016-12" db="EMBL/GenBank/DDBJ databases">
        <authorList>
            <person name="Song W.-J."/>
            <person name="Kurnit D.M."/>
        </authorList>
    </citation>
    <scope>NUCLEOTIDE SEQUENCE [LARGE SCALE GENOMIC DNA]</scope>
    <source>
        <strain evidence="6 7">HSG9</strain>
    </source>
</reference>
<protein>
    <submittedName>
        <fullName evidence="6">Colicin V production protein</fullName>
    </submittedName>
</protein>